<name>A0A835IRY3_9MAGN</name>
<reference evidence="10 11" key="1">
    <citation type="submission" date="2020-10" db="EMBL/GenBank/DDBJ databases">
        <title>The Coptis chinensis genome and diversification of protoberbering-type alkaloids.</title>
        <authorList>
            <person name="Wang B."/>
            <person name="Shu S."/>
            <person name="Song C."/>
            <person name="Liu Y."/>
        </authorList>
    </citation>
    <scope>NUCLEOTIDE SEQUENCE [LARGE SCALE GENOMIC DNA]</scope>
    <source>
        <strain evidence="10">HL-2020</strain>
        <tissue evidence="10">Leaf</tissue>
    </source>
</reference>
<dbReference type="PROSITE" id="PS50089">
    <property type="entry name" value="ZF_RING_2"/>
    <property type="match status" value="1"/>
</dbReference>
<feature type="compositionally biased region" description="Basic and acidic residues" evidence="7">
    <location>
        <begin position="200"/>
        <end position="236"/>
    </location>
</feature>
<feature type="region of interest" description="Disordered" evidence="7">
    <location>
        <begin position="1"/>
        <end position="24"/>
    </location>
</feature>
<dbReference type="GO" id="GO:0003712">
    <property type="term" value="F:transcription coregulator activity"/>
    <property type="evidence" value="ECO:0007669"/>
    <property type="project" value="TreeGrafter"/>
</dbReference>
<evidence type="ECO:0000256" key="1">
    <source>
        <dbReference type="ARBA" id="ARBA00004123"/>
    </source>
</evidence>
<evidence type="ECO:0000256" key="5">
    <source>
        <dbReference type="PROSITE-ProRule" id="PRU00175"/>
    </source>
</evidence>
<feature type="compositionally biased region" description="Basic and acidic residues" evidence="7">
    <location>
        <begin position="302"/>
        <end position="311"/>
    </location>
</feature>
<dbReference type="PANTHER" id="PTHR12549:SF11">
    <property type="entry name" value="LYSINE-SPECIFIC DEMETHYLASE JMJ25"/>
    <property type="match status" value="1"/>
</dbReference>
<feature type="domain" description="WRC" evidence="9">
    <location>
        <begin position="14"/>
        <end position="58"/>
    </location>
</feature>
<dbReference type="SUPFAM" id="SSF51197">
    <property type="entry name" value="Clavaminate synthase-like"/>
    <property type="match status" value="1"/>
</dbReference>
<dbReference type="EMBL" id="JADFTS010000001">
    <property type="protein sequence ID" value="KAF9624005.1"/>
    <property type="molecule type" value="Genomic_DNA"/>
</dbReference>
<feature type="compositionally biased region" description="Basic and acidic residues" evidence="7">
    <location>
        <begin position="325"/>
        <end position="336"/>
    </location>
</feature>
<dbReference type="InterPro" id="IPR014977">
    <property type="entry name" value="WRC_dom"/>
</dbReference>
<evidence type="ECO:0000256" key="2">
    <source>
        <dbReference type="ARBA" id="ARBA00006801"/>
    </source>
</evidence>
<keyword evidence="5" id="KW-0863">Zinc-finger</keyword>
<evidence type="ECO:0000256" key="7">
    <source>
        <dbReference type="SAM" id="MobiDB-lite"/>
    </source>
</evidence>
<evidence type="ECO:0000259" key="8">
    <source>
        <dbReference type="PROSITE" id="PS50089"/>
    </source>
</evidence>
<sequence>MNGEKGGGEPPGIPPKDLRCGHKDGKGLQCKRWKLEDKQYCQQHHMTRSNSNNKDEEIIERVLDGKSNNKITEKQVEEEEEEIMGSRRGLRPRKEMNFAKIANDDEDEDDDQPFCVKRRRKNVGKKRNKDGQAGKHAKNKEKGVAVKEGKGQIKDGANVVKDGSLNKKKQNDVKAKNKEKEEITAEDVDLKRIGLKNKMKNKEDDKALKVKSEPTKIMRKNNDDLQMKDNEEDKALKVRSRQISDIDASLNKALEEEESGSKRKPRAAKAKRVLYEEPNSSEETNGDTAKTSRASKKRVPKRKAESEKSDCLEDTESDLPGSKTNDNKLVKREQELVERSEQREEWETELGRGKRATRVTHALKESKPLEGIMRKKPATKEDYGDSTMCHQCQRNDKGPVVRCTKCKSKRYCHKCLNWYPHLSHTEVAESCPVCRGNCNCKQCLRSNKEKTKMERKLSDKEEINYSKYLVHLLLPVLKQIDEEQVMEKEVEAKIRGIPLSELKVQKSDCSNDERLYCNNCKTSICDFHRNCPNCFYDLCLTCCSEFRNGCLQTGEDDITVEYKFRGLKYYHGGPEEEPRNICVDPSPKTMSIPLSEVEVEGNGRIPFPPKEIGGLLEEKPLSSCAEPIPETNMRPLSDVEVEENGGIPLSKVIGGLPEEEPSSSCAEPSPVTNVRPLSDWKAEENGRIPCPPKEIGGCGSCFLELKSLFCQNWVSDLKKKAEEIALKHKPLKDLKTSAECCTCFDLVDEIDLANKNLCKAAFREDSNDNYLYCPSAKDIQHSELNHFQKHWIKGEPVIVQDVLDFTTGLSWDPMVICRAMREKVNSRIINQKKKKKIIEGSSYLEITAIDCLDWCEGEIKIMDFFTGYSAGRAHENLWPRMLKLKDWPPSNLFEERLARHAVEFIGALPFQDYTNPKDGFLNLAVKLPENSLKPDLGPKTYIAYGIAEELGRGDSVTKLHCDMSDAVG</sequence>
<dbReference type="OrthoDB" id="1667110at2759"/>
<feature type="region of interest" description="Disordered" evidence="7">
    <location>
        <begin position="199"/>
        <end position="336"/>
    </location>
</feature>
<gene>
    <name evidence="10" type="ORF">IFM89_007703</name>
</gene>
<dbReference type="GO" id="GO:0032454">
    <property type="term" value="F:histone H3K9 demethylase activity"/>
    <property type="evidence" value="ECO:0007669"/>
    <property type="project" value="InterPro"/>
</dbReference>
<comment type="similarity">
    <text evidence="2">Belongs to the JARID1 histone demethylase family.</text>
</comment>
<feature type="compositionally biased region" description="Basic residues" evidence="7">
    <location>
        <begin position="116"/>
        <end position="128"/>
    </location>
</feature>
<dbReference type="GO" id="GO:0000785">
    <property type="term" value="C:chromatin"/>
    <property type="evidence" value="ECO:0007669"/>
    <property type="project" value="TreeGrafter"/>
</dbReference>
<dbReference type="Gene3D" id="2.60.120.650">
    <property type="entry name" value="Cupin"/>
    <property type="match status" value="1"/>
</dbReference>
<protein>
    <submittedName>
        <fullName evidence="10">Uncharacterized protein</fullName>
    </submittedName>
</protein>
<dbReference type="InterPro" id="IPR001841">
    <property type="entry name" value="Znf_RING"/>
</dbReference>
<evidence type="ECO:0000256" key="3">
    <source>
        <dbReference type="ARBA" id="ARBA00022723"/>
    </source>
</evidence>
<dbReference type="GO" id="GO:0031490">
    <property type="term" value="F:chromatin DNA binding"/>
    <property type="evidence" value="ECO:0007669"/>
    <property type="project" value="TreeGrafter"/>
</dbReference>
<keyword evidence="3" id="KW-0479">Metal-binding</keyword>
<evidence type="ECO:0000256" key="6">
    <source>
        <dbReference type="PROSITE-ProRule" id="PRU01002"/>
    </source>
</evidence>
<comment type="subcellular location">
    <subcellularLocation>
        <location evidence="1">Nucleus</location>
    </subcellularLocation>
</comment>
<dbReference type="AlphaFoldDB" id="A0A835IRY3"/>
<proteinExistence type="inferred from homology"/>
<keyword evidence="4" id="KW-0539">Nucleus</keyword>
<evidence type="ECO:0000259" key="9">
    <source>
        <dbReference type="PROSITE" id="PS51667"/>
    </source>
</evidence>
<feature type="compositionally biased region" description="Basic and acidic residues" evidence="7">
    <location>
        <begin position="169"/>
        <end position="182"/>
    </location>
</feature>
<feature type="compositionally biased region" description="Basic residues" evidence="7">
    <location>
        <begin position="262"/>
        <end position="272"/>
    </location>
</feature>
<dbReference type="InterPro" id="IPR045109">
    <property type="entry name" value="LSDs-like"/>
</dbReference>
<evidence type="ECO:0000256" key="4">
    <source>
        <dbReference type="ARBA" id="ARBA00023242"/>
    </source>
</evidence>
<feature type="compositionally biased region" description="Polar residues" evidence="7">
    <location>
        <begin position="281"/>
        <end position="292"/>
    </location>
</feature>
<feature type="compositionally biased region" description="Basic and acidic residues" evidence="7">
    <location>
        <begin position="140"/>
        <end position="153"/>
    </location>
</feature>
<evidence type="ECO:0000313" key="11">
    <source>
        <dbReference type="Proteomes" id="UP000631114"/>
    </source>
</evidence>
<comment type="caution">
    <text evidence="10">The sequence shown here is derived from an EMBL/GenBank/DDBJ whole genome shotgun (WGS) entry which is preliminary data.</text>
</comment>
<keyword evidence="5" id="KW-0862">Zinc</keyword>
<dbReference type="GO" id="GO:0000118">
    <property type="term" value="C:histone deacetylase complex"/>
    <property type="evidence" value="ECO:0007669"/>
    <property type="project" value="TreeGrafter"/>
</dbReference>
<dbReference type="GO" id="GO:0008270">
    <property type="term" value="F:zinc ion binding"/>
    <property type="evidence" value="ECO:0007669"/>
    <property type="project" value="UniProtKB-KW"/>
</dbReference>
<comment type="caution">
    <text evidence="6">Lacks conserved residue(s) required for the propagation of feature annotation.</text>
</comment>
<feature type="compositionally biased region" description="Gly residues" evidence="7">
    <location>
        <begin position="1"/>
        <end position="10"/>
    </location>
</feature>
<dbReference type="GO" id="GO:0006357">
    <property type="term" value="P:regulation of transcription by RNA polymerase II"/>
    <property type="evidence" value="ECO:0007669"/>
    <property type="project" value="TreeGrafter"/>
</dbReference>
<evidence type="ECO:0000313" key="10">
    <source>
        <dbReference type="EMBL" id="KAF9624005.1"/>
    </source>
</evidence>
<accession>A0A835IRY3</accession>
<keyword evidence="11" id="KW-1185">Reference proteome</keyword>
<dbReference type="PANTHER" id="PTHR12549">
    <property type="entry name" value="JMJC DOMAIN-CONTAINING HISTONE DEMETHYLATION PROTEIN"/>
    <property type="match status" value="1"/>
</dbReference>
<feature type="domain" description="RING-type" evidence="8">
    <location>
        <begin position="389"/>
        <end position="435"/>
    </location>
</feature>
<organism evidence="10 11">
    <name type="scientific">Coptis chinensis</name>
    <dbReference type="NCBI Taxonomy" id="261450"/>
    <lineage>
        <taxon>Eukaryota</taxon>
        <taxon>Viridiplantae</taxon>
        <taxon>Streptophyta</taxon>
        <taxon>Embryophyta</taxon>
        <taxon>Tracheophyta</taxon>
        <taxon>Spermatophyta</taxon>
        <taxon>Magnoliopsida</taxon>
        <taxon>Ranunculales</taxon>
        <taxon>Ranunculaceae</taxon>
        <taxon>Coptidoideae</taxon>
        <taxon>Coptis</taxon>
    </lineage>
</organism>
<dbReference type="Proteomes" id="UP000631114">
    <property type="component" value="Unassembled WGS sequence"/>
</dbReference>
<feature type="region of interest" description="Disordered" evidence="7">
    <location>
        <begin position="61"/>
        <end position="182"/>
    </location>
</feature>
<dbReference type="PROSITE" id="PS51667">
    <property type="entry name" value="WRC"/>
    <property type="match status" value="1"/>
</dbReference>